<evidence type="ECO:0000313" key="3">
    <source>
        <dbReference type="EMBL" id="GMF15017.1"/>
    </source>
</evidence>
<reference evidence="3" key="1">
    <citation type="submission" date="2023-04" db="EMBL/GenBank/DDBJ databases">
        <title>Phytophthora lilii NBRC 32176.</title>
        <authorList>
            <person name="Ichikawa N."/>
            <person name="Sato H."/>
            <person name="Tonouchi N."/>
        </authorList>
    </citation>
    <scope>NUCLEOTIDE SEQUENCE</scope>
    <source>
        <strain evidence="3">NBRC 32176</strain>
    </source>
</reference>
<organism evidence="3 4">
    <name type="scientific">Phytophthora lilii</name>
    <dbReference type="NCBI Taxonomy" id="2077276"/>
    <lineage>
        <taxon>Eukaryota</taxon>
        <taxon>Sar</taxon>
        <taxon>Stramenopiles</taxon>
        <taxon>Oomycota</taxon>
        <taxon>Peronosporomycetes</taxon>
        <taxon>Peronosporales</taxon>
        <taxon>Peronosporaceae</taxon>
        <taxon>Phytophthora</taxon>
    </lineage>
</organism>
<sequence>MISPEVMQELLAVRQVLHYLPESQSTEKGWTPHEQQLFWVALTTFPQGPWTAIAEYIGTKTTRQAMTHAQKLRQKLKRWNSRLRSNPAVSSLMDGVTVTEDGNVTVSASALYGIPTISASFPPPPLQLDRGVAVDGRVGSGELETKDSEQHGGGYGCTIVPATPSQVQPPLYDHRAISGVLPPTSPVSFMLGLHAHSQVSAVERTMSSHATMHDEMHTTIPHDFLDELTKALWEEGNGEEEDDDDVTEEELKELDDGELAD</sequence>
<dbReference type="Gene3D" id="1.10.10.60">
    <property type="entry name" value="Homeodomain-like"/>
    <property type="match status" value="1"/>
</dbReference>
<dbReference type="InterPro" id="IPR001005">
    <property type="entry name" value="SANT/Myb"/>
</dbReference>
<gene>
    <name evidence="3" type="ORF">Plil01_000507500</name>
</gene>
<protein>
    <submittedName>
        <fullName evidence="3">Unnamed protein product</fullName>
    </submittedName>
</protein>
<dbReference type="Proteomes" id="UP001165083">
    <property type="component" value="Unassembled WGS sequence"/>
</dbReference>
<dbReference type="SUPFAM" id="SSF46689">
    <property type="entry name" value="Homeodomain-like"/>
    <property type="match status" value="1"/>
</dbReference>
<feature type="region of interest" description="Disordered" evidence="2">
    <location>
        <begin position="233"/>
        <end position="261"/>
    </location>
</feature>
<keyword evidence="4" id="KW-1185">Reference proteome</keyword>
<dbReference type="OrthoDB" id="125695at2759"/>
<comment type="caution">
    <text evidence="3">The sequence shown here is derived from an EMBL/GenBank/DDBJ whole genome shotgun (WGS) entry which is preliminary data.</text>
</comment>
<feature type="compositionally biased region" description="Acidic residues" evidence="2">
    <location>
        <begin position="236"/>
        <end position="261"/>
    </location>
</feature>
<evidence type="ECO:0000256" key="1">
    <source>
        <dbReference type="ARBA" id="ARBA00023242"/>
    </source>
</evidence>
<accession>A0A9W6TKM8</accession>
<dbReference type="InterPro" id="IPR009057">
    <property type="entry name" value="Homeodomain-like_sf"/>
</dbReference>
<evidence type="ECO:0000313" key="4">
    <source>
        <dbReference type="Proteomes" id="UP001165083"/>
    </source>
</evidence>
<dbReference type="PANTHER" id="PTHR12802">
    <property type="entry name" value="SWI/SNF COMPLEX-RELATED"/>
    <property type="match status" value="1"/>
</dbReference>
<evidence type="ECO:0000256" key="2">
    <source>
        <dbReference type="SAM" id="MobiDB-lite"/>
    </source>
</evidence>
<dbReference type="PANTHER" id="PTHR12802:SF155">
    <property type="entry name" value="DEUBIQUITINASE MYSM1"/>
    <property type="match status" value="1"/>
</dbReference>
<dbReference type="EMBL" id="BSXW01000213">
    <property type="protein sequence ID" value="GMF15017.1"/>
    <property type="molecule type" value="Genomic_DNA"/>
</dbReference>
<dbReference type="CDD" id="cd00167">
    <property type="entry name" value="SANT"/>
    <property type="match status" value="1"/>
</dbReference>
<proteinExistence type="predicted"/>
<dbReference type="AlphaFoldDB" id="A0A9W6TKM8"/>
<keyword evidence="1" id="KW-0539">Nucleus</keyword>
<name>A0A9W6TKM8_9STRA</name>